<proteinExistence type="predicted"/>
<name>A0A1Y1XHF7_9FUNG</name>
<keyword evidence="5" id="KW-1185">Reference proteome</keyword>
<dbReference type="InterPro" id="IPR042065">
    <property type="entry name" value="E3_ELL-like"/>
</dbReference>
<keyword evidence="1" id="KW-0175">Coiled coil</keyword>
<feature type="compositionally biased region" description="Polar residues" evidence="2">
    <location>
        <begin position="456"/>
        <end position="465"/>
    </location>
</feature>
<feature type="domain" description="E3 ubiquitin-protein ligase UBR1-like winged-helix" evidence="3">
    <location>
        <begin position="170"/>
        <end position="253"/>
    </location>
</feature>
<dbReference type="InterPro" id="IPR036390">
    <property type="entry name" value="WH_DNA-bd_sf"/>
</dbReference>
<evidence type="ECO:0000259" key="3">
    <source>
        <dbReference type="Pfam" id="PF22960"/>
    </source>
</evidence>
<dbReference type="AlphaFoldDB" id="A0A1Y1XHF7"/>
<dbReference type="InterPro" id="IPR055194">
    <property type="entry name" value="UBR1-like_WH"/>
</dbReference>
<organism evidence="4 5">
    <name type="scientific">Anaeromyces robustus</name>
    <dbReference type="NCBI Taxonomy" id="1754192"/>
    <lineage>
        <taxon>Eukaryota</taxon>
        <taxon>Fungi</taxon>
        <taxon>Fungi incertae sedis</taxon>
        <taxon>Chytridiomycota</taxon>
        <taxon>Chytridiomycota incertae sedis</taxon>
        <taxon>Neocallimastigomycetes</taxon>
        <taxon>Neocallimastigales</taxon>
        <taxon>Neocallimastigaceae</taxon>
        <taxon>Anaeromyces</taxon>
    </lineage>
</organism>
<protein>
    <recommendedName>
        <fullName evidence="3">E3 ubiquitin-protein ligase UBR1-like winged-helix domain-containing protein</fullName>
    </recommendedName>
</protein>
<dbReference type="OrthoDB" id="2162867at2759"/>
<dbReference type="Proteomes" id="UP000193944">
    <property type="component" value="Unassembled WGS sequence"/>
</dbReference>
<evidence type="ECO:0000256" key="2">
    <source>
        <dbReference type="SAM" id="MobiDB-lite"/>
    </source>
</evidence>
<reference evidence="4 5" key="2">
    <citation type="submission" date="2016-08" db="EMBL/GenBank/DDBJ databases">
        <title>Pervasive Adenine N6-methylation of Active Genes in Fungi.</title>
        <authorList>
            <consortium name="DOE Joint Genome Institute"/>
            <person name="Mondo S.J."/>
            <person name="Dannebaum R.O."/>
            <person name="Kuo R.C."/>
            <person name="Labutti K."/>
            <person name="Haridas S."/>
            <person name="Kuo A."/>
            <person name="Salamov A."/>
            <person name="Ahrendt S.R."/>
            <person name="Lipzen A."/>
            <person name="Sullivan W."/>
            <person name="Andreopoulos W.B."/>
            <person name="Clum A."/>
            <person name="Lindquist E."/>
            <person name="Daum C."/>
            <person name="Ramamoorthy G.K."/>
            <person name="Gryganskyi A."/>
            <person name="Culley D."/>
            <person name="Magnuson J.K."/>
            <person name="James T.Y."/>
            <person name="O'Malley M.A."/>
            <person name="Stajich J.E."/>
            <person name="Spatafora J.W."/>
            <person name="Visel A."/>
            <person name="Grigoriev I.V."/>
        </authorList>
    </citation>
    <scope>NUCLEOTIDE SEQUENCE [LARGE SCALE GENOMIC DNA]</scope>
    <source>
        <strain evidence="4 5">S4</strain>
    </source>
</reference>
<feature type="region of interest" description="Disordered" evidence="2">
    <location>
        <begin position="417"/>
        <end position="465"/>
    </location>
</feature>
<feature type="coiled-coil region" evidence="1">
    <location>
        <begin position="486"/>
        <end position="513"/>
    </location>
</feature>
<dbReference type="Pfam" id="PF22960">
    <property type="entry name" value="WHD_UBR1"/>
    <property type="match status" value="1"/>
</dbReference>
<gene>
    <name evidence="4" type="ORF">BCR32DRAFT_290854</name>
</gene>
<accession>A0A1Y1XHF7</accession>
<dbReference type="Gene3D" id="1.10.10.2670">
    <property type="entry name" value="E3 ubiquitin-protein ligase"/>
    <property type="match status" value="1"/>
</dbReference>
<sequence>MLLYDDVQYIIQPDPQQKRLIPLAALKVNDEFLEHLQSNPENITIQFGSTCKILSNKEEFEFTITPEKKSVAVDYIRMDDSNSNSLEICGRLSHMLEMKGKMGKQLSYKLKNKYESERNNRTSIVLNSEQISNIKKQNSRIKNKTRLYEAPVKSKLRSTSPLQATGGLDLKKRIIHMLAPKPMKLANLCKMLKIKETEPELKNILETISTKNTANEFKLNPELYKEVDLQTWHTWDHNQRNQAIENARKAFEEMNLPPSAPEWNKLTQKKAMNISAPVIQPVNQLVANNDTNQRKVNSITSEKRATKQIMSQLKSRNKRANASTAKAVKTKRNEIIPIANHSVAQQAQTQAQTEQQKKNIEEMNALANSIISNHQETTTKSKTDKRPTINKRNVIGKTTSGLKDIDRLPKIKKKSLSQIKKEMAESSQNEQEEDISSLSAVIPPRKLTNKRKRMDSSLNPNPKSKITLQPIEPLVISEPISTFNDYNNMIEKYNKHQQELQKLDKSMKDISESYNKRRRDLKKFDSSDLLERKLYTEFKEKAQELTLIKKHYNTIYSNLQTIKEKLDVAKENLINSI</sequence>
<comment type="caution">
    <text evidence="4">The sequence shown here is derived from an EMBL/GenBank/DDBJ whole genome shotgun (WGS) entry which is preliminary data.</text>
</comment>
<evidence type="ECO:0000256" key="1">
    <source>
        <dbReference type="SAM" id="Coils"/>
    </source>
</evidence>
<dbReference type="EMBL" id="MCFG01000039">
    <property type="protein sequence ID" value="ORX85189.1"/>
    <property type="molecule type" value="Genomic_DNA"/>
</dbReference>
<evidence type="ECO:0000313" key="5">
    <source>
        <dbReference type="Proteomes" id="UP000193944"/>
    </source>
</evidence>
<evidence type="ECO:0000313" key="4">
    <source>
        <dbReference type="EMBL" id="ORX85189.1"/>
    </source>
</evidence>
<dbReference type="SUPFAM" id="SSF46785">
    <property type="entry name" value="Winged helix' DNA-binding domain"/>
    <property type="match status" value="1"/>
</dbReference>
<reference evidence="4 5" key="1">
    <citation type="submission" date="2016-08" db="EMBL/GenBank/DDBJ databases">
        <title>A Parts List for Fungal Cellulosomes Revealed by Comparative Genomics.</title>
        <authorList>
            <consortium name="DOE Joint Genome Institute"/>
            <person name="Haitjema C.H."/>
            <person name="Gilmore S.P."/>
            <person name="Henske J.K."/>
            <person name="Solomon K.V."/>
            <person name="De Groot R."/>
            <person name="Kuo A."/>
            <person name="Mondo S.J."/>
            <person name="Salamov A.A."/>
            <person name="Labutti K."/>
            <person name="Zhao Z."/>
            <person name="Chiniquy J."/>
            <person name="Barry K."/>
            <person name="Brewer H.M."/>
            <person name="Purvine S.O."/>
            <person name="Wright A.T."/>
            <person name="Boxma B."/>
            <person name="Van Alen T."/>
            <person name="Hackstein J.H."/>
            <person name="Baker S.E."/>
            <person name="Grigoriev I.V."/>
            <person name="O'Malley M.A."/>
        </authorList>
    </citation>
    <scope>NUCLEOTIDE SEQUENCE [LARGE SCALE GENOMIC DNA]</scope>
    <source>
        <strain evidence="4 5">S4</strain>
    </source>
</reference>